<evidence type="ECO:0008006" key="12">
    <source>
        <dbReference type="Google" id="ProtNLM"/>
    </source>
</evidence>
<feature type="domain" description="Myb-like" evidence="8">
    <location>
        <begin position="35"/>
        <end position="87"/>
    </location>
</feature>
<dbReference type="InterPro" id="IPR001005">
    <property type="entry name" value="SANT/Myb"/>
</dbReference>
<evidence type="ECO:0000256" key="2">
    <source>
        <dbReference type="ARBA" id="ARBA00022737"/>
    </source>
</evidence>
<evidence type="ECO:0000256" key="4">
    <source>
        <dbReference type="ARBA" id="ARBA00023125"/>
    </source>
</evidence>
<evidence type="ECO:0000313" key="10">
    <source>
        <dbReference type="EMBL" id="KAK6144139.1"/>
    </source>
</evidence>
<evidence type="ECO:0000259" key="8">
    <source>
        <dbReference type="PROSITE" id="PS50090"/>
    </source>
</evidence>
<dbReference type="PANTHER" id="PTHR47995:SF18">
    <property type="entry name" value="TRANSCRIPTION FACTOR MYB65"/>
    <property type="match status" value="1"/>
</dbReference>
<evidence type="ECO:0000256" key="3">
    <source>
        <dbReference type="ARBA" id="ARBA00023015"/>
    </source>
</evidence>
<feature type="region of interest" description="Disordered" evidence="7">
    <location>
        <begin position="1"/>
        <end position="33"/>
    </location>
</feature>
<dbReference type="Pfam" id="PF00249">
    <property type="entry name" value="Myb_DNA-binding"/>
    <property type="match status" value="2"/>
</dbReference>
<evidence type="ECO:0000256" key="5">
    <source>
        <dbReference type="ARBA" id="ARBA00023163"/>
    </source>
</evidence>
<proteinExistence type="predicted"/>
<name>A0ABR0WDI2_REHGL</name>
<dbReference type="InterPro" id="IPR017930">
    <property type="entry name" value="Myb_dom"/>
</dbReference>
<protein>
    <recommendedName>
        <fullName evidence="12">R2R3-MYB protein</fullName>
    </recommendedName>
</protein>
<evidence type="ECO:0000259" key="9">
    <source>
        <dbReference type="PROSITE" id="PS51294"/>
    </source>
</evidence>
<accession>A0ABR0WDI2</accession>
<sequence>MSMASESDERMIVPNSGVDSPSTDEANSLANVGNNVPLKKGPWTSAEDAMLAEYVAKHGEGNWNAVQKHSGLSRCGKSCRLRWANHLRPDLKKGAFTPDEERRIIELHAKMGNKWARMAAELPGRTDNEIKNYWNTRIKRRQRAGLPIYPPDICLQAMNENQQSDTMNTFSSRDVPMPPVNNIPFPSVEFKGLELNQPLYPQPLIDIPSNSLLDIPMSSLLAQGFRPSYQNKSLISTIHPPKRLRGSESLFPGSNTPISNLFTNGSQYQSDYLTSSSFFSGSQAVLNGNPSSEPGWAMKLELPSLQTQTGTTWGSPSPSSPLPVFESVDILIQTPPTELTQSPQNSGLLEEVLYESETIKNSNSNSFQQSSRAPNMANDVMENSARVLNETKWDAYDEEVSPLVKEEVSDLCPMQYDDKVETTNQMILSRPDLLLASNCLAPMKHPTNVMGTFLGDDWSRDCKQMDTGSTSSAQGRGRNSCAWNAMPTV</sequence>
<keyword evidence="5" id="KW-0804">Transcription</keyword>
<dbReference type="PROSITE" id="PS51294">
    <property type="entry name" value="HTH_MYB"/>
    <property type="match status" value="2"/>
</dbReference>
<reference evidence="10 11" key="1">
    <citation type="journal article" date="2021" name="Comput. Struct. Biotechnol. J.">
        <title>De novo genome assembly of the potent medicinal plant Rehmannia glutinosa using nanopore technology.</title>
        <authorList>
            <person name="Ma L."/>
            <person name="Dong C."/>
            <person name="Song C."/>
            <person name="Wang X."/>
            <person name="Zheng X."/>
            <person name="Niu Y."/>
            <person name="Chen S."/>
            <person name="Feng W."/>
        </authorList>
    </citation>
    <scope>NUCLEOTIDE SEQUENCE [LARGE SCALE GENOMIC DNA]</scope>
    <source>
        <strain evidence="10">DH-2019</strain>
    </source>
</reference>
<keyword evidence="2" id="KW-0677">Repeat</keyword>
<keyword evidence="6" id="KW-0539">Nucleus</keyword>
<dbReference type="Gene3D" id="1.10.10.60">
    <property type="entry name" value="Homeodomain-like"/>
    <property type="match status" value="2"/>
</dbReference>
<feature type="compositionally biased region" description="Polar residues" evidence="7">
    <location>
        <begin position="17"/>
        <end position="33"/>
    </location>
</feature>
<dbReference type="PROSITE" id="PS50090">
    <property type="entry name" value="MYB_LIKE"/>
    <property type="match status" value="2"/>
</dbReference>
<dbReference type="CDD" id="cd00167">
    <property type="entry name" value="SANT"/>
    <property type="match status" value="2"/>
</dbReference>
<evidence type="ECO:0000313" key="11">
    <source>
        <dbReference type="Proteomes" id="UP001318860"/>
    </source>
</evidence>
<feature type="domain" description="HTH myb-type" evidence="9">
    <location>
        <begin position="35"/>
        <end position="87"/>
    </location>
</feature>
<organism evidence="10 11">
    <name type="scientific">Rehmannia glutinosa</name>
    <name type="common">Chinese foxglove</name>
    <dbReference type="NCBI Taxonomy" id="99300"/>
    <lineage>
        <taxon>Eukaryota</taxon>
        <taxon>Viridiplantae</taxon>
        <taxon>Streptophyta</taxon>
        <taxon>Embryophyta</taxon>
        <taxon>Tracheophyta</taxon>
        <taxon>Spermatophyta</taxon>
        <taxon>Magnoliopsida</taxon>
        <taxon>eudicotyledons</taxon>
        <taxon>Gunneridae</taxon>
        <taxon>Pentapetalae</taxon>
        <taxon>asterids</taxon>
        <taxon>lamiids</taxon>
        <taxon>Lamiales</taxon>
        <taxon>Orobanchaceae</taxon>
        <taxon>Rehmannieae</taxon>
        <taxon>Rehmannia</taxon>
    </lineage>
</organism>
<keyword evidence="4" id="KW-0238">DNA-binding</keyword>
<dbReference type="Proteomes" id="UP001318860">
    <property type="component" value="Unassembled WGS sequence"/>
</dbReference>
<feature type="domain" description="HTH myb-type" evidence="9">
    <location>
        <begin position="88"/>
        <end position="142"/>
    </location>
</feature>
<dbReference type="PANTHER" id="PTHR47995">
    <property type="entry name" value="TRANSCRIPTION FACTOR MYB33-RELATED"/>
    <property type="match status" value="1"/>
</dbReference>
<evidence type="ECO:0000256" key="7">
    <source>
        <dbReference type="SAM" id="MobiDB-lite"/>
    </source>
</evidence>
<dbReference type="InterPro" id="IPR009057">
    <property type="entry name" value="Homeodomain-like_sf"/>
</dbReference>
<evidence type="ECO:0000256" key="1">
    <source>
        <dbReference type="ARBA" id="ARBA00004123"/>
    </source>
</evidence>
<evidence type="ECO:0000256" key="6">
    <source>
        <dbReference type="ARBA" id="ARBA00023242"/>
    </source>
</evidence>
<dbReference type="SMART" id="SM00717">
    <property type="entry name" value="SANT"/>
    <property type="match status" value="2"/>
</dbReference>
<dbReference type="SUPFAM" id="SSF46689">
    <property type="entry name" value="Homeodomain-like"/>
    <property type="match status" value="1"/>
</dbReference>
<comment type="subcellular location">
    <subcellularLocation>
        <location evidence="1">Nucleus</location>
    </subcellularLocation>
</comment>
<keyword evidence="11" id="KW-1185">Reference proteome</keyword>
<dbReference type="EMBL" id="JABTTQ020000012">
    <property type="protein sequence ID" value="KAK6144139.1"/>
    <property type="molecule type" value="Genomic_DNA"/>
</dbReference>
<feature type="region of interest" description="Disordered" evidence="7">
    <location>
        <begin position="465"/>
        <end position="489"/>
    </location>
</feature>
<comment type="caution">
    <text evidence="10">The sequence shown here is derived from an EMBL/GenBank/DDBJ whole genome shotgun (WGS) entry which is preliminary data.</text>
</comment>
<keyword evidence="3" id="KW-0805">Transcription regulation</keyword>
<gene>
    <name evidence="10" type="ORF">DH2020_020959</name>
</gene>
<feature type="domain" description="Myb-like" evidence="8">
    <location>
        <begin position="88"/>
        <end position="138"/>
    </location>
</feature>